<keyword evidence="2 5" id="KW-0812">Transmembrane</keyword>
<evidence type="ECO:0000256" key="1">
    <source>
        <dbReference type="ARBA" id="ARBA00004141"/>
    </source>
</evidence>
<dbReference type="PANTHER" id="PTHR36974">
    <property type="entry name" value="MEMBRANE PROTEIN-RELATED"/>
    <property type="match status" value="1"/>
</dbReference>
<sequence>MAAASAADAADIKAAAGLRRYDATVTDPRPQRTRNVLAYVLGGFITIAGVMHFASPGFFDDIVPPWLPPSERFWTYASGVVELAVGTMVLSPRTRRRGALAAIALFIGVYPANIYMAWDWRHRPVSEQLIAYGRLPFQFLFIWIAWRVARREDATA</sequence>
<proteinExistence type="predicted"/>
<accession>A0A6J7F2Z9</accession>
<keyword evidence="4 5" id="KW-0472">Membrane</keyword>
<evidence type="ECO:0000313" key="7">
    <source>
        <dbReference type="EMBL" id="CAB4889957.1"/>
    </source>
</evidence>
<dbReference type="EMBL" id="CAFBLP010000100">
    <property type="protein sequence ID" value="CAB4889957.1"/>
    <property type="molecule type" value="Genomic_DNA"/>
</dbReference>
<gene>
    <name evidence="7" type="ORF">UFOPK3376_02745</name>
</gene>
<name>A0A6J7F2Z9_9ZZZZ</name>
<dbReference type="GO" id="GO:0030416">
    <property type="term" value="P:methylamine metabolic process"/>
    <property type="evidence" value="ECO:0007669"/>
    <property type="project" value="InterPro"/>
</dbReference>
<feature type="transmembrane region" description="Helical" evidence="5">
    <location>
        <begin position="98"/>
        <end position="118"/>
    </location>
</feature>
<feature type="transmembrane region" description="Helical" evidence="5">
    <location>
        <begin position="73"/>
        <end position="91"/>
    </location>
</feature>
<evidence type="ECO:0000256" key="2">
    <source>
        <dbReference type="ARBA" id="ARBA00022692"/>
    </source>
</evidence>
<organism evidence="7">
    <name type="scientific">freshwater metagenome</name>
    <dbReference type="NCBI Taxonomy" id="449393"/>
    <lineage>
        <taxon>unclassified sequences</taxon>
        <taxon>metagenomes</taxon>
        <taxon>ecological metagenomes</taxon>
    </lineage>
</organism>
<evidence type="ECO:0000256" key="3">
    <source>
        <dbReference type="ARBA" id="ARBA00022989"/>
    </source>
</evidence>
<dbReference type="Pfam" id="PF07291">
    <property type="entry name" value="MauE"/>
    <property type="match status" value="1"/>
</dbReference>
<evidence type="ECO:0000256" key="5">
    <source>
        <dbReference type="SAM" id="Phobius"/>
    </source>
</evidence>
<dbReference type="GO" id="GO:0016020">
    <property type="term" value="C:membrane"/>
    <property type="evidence" value="ECO:0007669"/>
    <property type="project" value="UniProtKB-SubCell"/>
</dbReference>
<evidence type="ECO:0000256" key="4">
    <source>
        <dbReference type="ARBA" id="ARBA00023136"/>
    </source>
</evidence>
<protein>
    <submittedName>
        <fullName evidence="7">Unannotated protein</fullName>
    </submittedName>
</protein>
<dbReference type="InterPro" id="IPR009908">
    <property type="entry name" value="Methylamine_util_MauE"/>
</dbReference>
<dbReference type="AlphaFoldDB" id="A0A6J7F2Z9"/>
<feature type="transmembrane region" description="Helical" evidence="5">
    <location>
        <begin position="130"/>
        <end position="149"/>
    </location>
</feature>
<feature type="transmembrane region" description="Helical" evidence="5">
    <location>
        <begin position="36"/>
        <end position="53"/>
    </location>
</feature>
<dbReference type="PANTHER" id="PTHR36974:SF1">
    <property type="entry name" value="DOXX FAMILY MEMBRANE PROTEIN"/>
    <property type="match status" value="1"/>
</dbReference>
<feature type="domain" description="Methylamine utilisation protein MauE" evidence="6">
    <location>
        <begin position="35"/>
        <end position="111"/>
    </location>
</feature>
<comment type="subcellular location">
    <subcellularLocation>
        <location evidence="1">Membrane</location>
        <topology evidence="1">Multi-pass membrane protein</topology>
    </subcellularLocation>
</comment>
<evidence type="ECO:0000259" key="6">
    <source>
        <dbReference type="Pfam" id="PF07291"/>
    </source>
</evidence>
<reference evidence="7" key="1">
    <citation type="submission" date="2020-05" db="EMBL/GenBank/DDBJ databases">
        <authorList>
            <person name="Chiriac C."/>
            <person name="Salcher M."/>
            <person name="Ghai R."/>
            <person name="Kavagutti S V."/>
        </authorList>
    </citation>
    <scope>NUCLEOTIDE SEQUENCE</scope>
</reference>
<keyword evidence="3 5" id="KW-1133">Transmembrane helix</keyword>